<keyword evidence="6" id="KW-0464">Manganese</keyword>
<gene>
    <name evidence="11" type="primary">allC</name>
    <name evidence="11" type="ORF">KDY119_03102</name>
</gene>
<evidence type="ECO:0000313" key="11">
    <source>
        <dbReference type="EMBL" id="QFU99570.1"/>
    </source>
</evidence>
<feature type="domain" description="Peptidase M20 dimerisation" evidence="10">
    <location>
        <begin position="219"/>
        <end position="315"/>
    </location>
</feature>
<dbReference type="OrthoDB" id="9808195at2"/>
<feature type="binding site" evidence="7">
    <location>
        <position position="389"/>
    </location>
    <ligand>
        <name>Zn(2+)</name>
        <dbReference type="ChEBI" id="CHEBI:29105"/>
        <label>2</label>
    </ligand>
</feature>
<dbReference type="PANTHER" id="PTHR32494">
    <property type="entry name" value="ALLANTOATE DEIMINASE-RELATED"/>
    <property type="match status" value="1"/>
</dbReference>
<dbReference type="AlphaFoldDB" id="A0A5P9QET8"/>
<feature type="binding site" evidence="7">
    <location>
        <position position="89"/>
    </location>
    <ligand>
        <name>Zn(2+)</name>
        <dbReference type="ChEBI" id="CHEBI:29105"/>
        <label>1</label>
    </ligand>
</feature>
<evidence type="ECO:0000313" key="12">
    <source>
        <dbReference type="Proteomes" id="UP000326702"/>
    </source>
</evidence>
<sequence length="438" mass="45315">MTATSVARGATTEAAARIMARADELGAISSRADALERTHLTPEHRVAADLVGAWMREAGLTVHEDAAGNVCGRIEGLRPGLPAVLLGSHIDTVPDAGRYDGPLGVLLAIEVARGVRAGALPFALEVVAFSDEEGTRFASALSGSRALAGSWVEDWWSFADADGVTLADAFTAYGLDPGRVADAARRPGSVLAYLEAHIEQGPHLEDADLPLAVVSSIAGARRFALTVTGHAGHAGGTPYERRRDALVGAAELVLEVERVGRSSGVVATVGQLQAFPGGVNVVPGRVELSLDLRAEDDASRDAAWDRIRTAAERIAAARSLRFDAAETYRADAVACAPWLQDAVRTGAQGAGVADPPVLWSRAGHDAMVVAGLAPVGMLFVRNGNGGVSHSPDEIVTEADVAVALDAFAATVAQLARRLEPGDTSTAATDEDRAPEAGA</sequence>
<dbReference type="CDD" id="cd03884">
    <property type="entry name" value="M20_bAS"/>
    <property type="match status" value="1"/>
</dbReference>
<evidence type="ECO:0000256" key="2">
    <source>
        <dbReference type="ARBA" id="ARBA00006153"/>
    </source>
</evidence>
<dbReference type="RefSeq" id="WP_083890651.1">
    <property type="nucleotide sequence ID" value="NZ_BAABIH010000024.1"/>
</dbReference>
<evidence type="ECO:0000256" key="4">
    <source>
        <dbReference type="ARBA" id="ARBA00022723"/>
    </source>
</evidence>
<keyword evidence="4 7" id="KW-0479">Metal-binding</keyword>
<feature type="binding site" evidence="7">
    <location>
        <position position="100"/>
    </location>
    <ligand>
        <name>Zn(2+)</name>
        <dbReference type="ChEBI" id="CHEBI:29105"/>
        <label>2</label>
    </ligand>
</feature>
<dbReference type="GO" id="GO:0046872">
    <property type="term" value="F:metal ion binding"/>
    <property type="evidence" value="ECO:0007669"/>
    <property type="project" value="UniProtKB-KW"/>
</dbReference>
<comment type="cofactor">
    <cofactor evidence="1">
        <name>Mn(2+)</name>
        <dbReference type="ChEBI" id="CHEBI:29035"/>
    </cofactor>
</comment>
<feature type="compositionally biased region" description="Basic and acidic residues" evidence="9">
    <location>
        <begin position="429"/>
        <end position="438"/>
    </location>
</feature>
<dbReference type="PANTHER" id="PTHR32494:SF19">
    <property type="entry name" value="ALLANTOATE DEIMINASE-RELATED"/>
    <property type="match status" value="1"/>
</dbReference>
<comment type="subunit">
    <text evidence="3">Homodimer.</text>
</comment>
<keyword evidence="5 11" id="KW-0378">Hydrolase</keyword>
<dbReference type="SUPFAM" id="SSF55031">
    <property type="entry name" value="Bacterial exopeptidase dimerisation domain"/>
    <property type="match status" value="1"/>
</dbReference>
<evidence type="ECO:0000259" key="10">
    <source>
        <dbReference type="Pfam" id="PF07687"/>
    </source>
</evidence>
<dbReference type="InterPro" id="IPR001261">
    <property type="entry name" value="ArgE/DapE_CS"/>
</dbReference>
<dbReference type="EC" id="3.5.3.9" evidence="11"/>
<comment type="similarity">
    <text evidence="2">Belongs to the peptidase M20 family.</text>
</comment>
<reference evidence="11 12" key="1">
    <citation type="submission" date="2019-10" db="EMBL/GenBank/DDBJ databases">
        <title>Genome sequence of Luteimicrobium xylanilyticum HY-24.</title>
        <authorList>
            <person name="Kim D.Y."/>
            <person name="Park H.-Y."/>
        </authorList>
    </citation>
    <scope>NUCLEOTIDE SEQUENCE [LARGE SCALE GENOMIC DNA]</scope>
    <source>
        <strain evidence="11 12">HY-24</strain>
    </source>
</reference>
<evidence type="ECO:0000256" key="7">
    <source>
        <dbReference type="PIRSR" id="PIRSR001235-1"/>
    </source>
</evidence>
<accession>A0A5P9QET8</accession>
<dbReference type="NCBIfam" id="NF006775">
    <property type="entry name" value="PRK09290.2-5"/>
    <property type="match status" value="1"/>
</dbReference>
<protein>
    <submittedName>
        <fullName evidence="11">Allantoate deiminase</fullName>
        <ecNumber evidence="11">3.5.3.9</ecNumber>
    </submittedName>
</protein>
<evidence type="ECO:0000256" key="3">
    <source>
        <dbReference type="ARBA" id="ARBA00011738"/>
    </source>
</evidence>
<dbReference type="PROSITE" id="PS00758">
    <property type="entry name" value="ARGE_DAPE_CPG2_1"/>
    <property type="match status" value="1"/>
</dbReference>
<dbReference type="Pfam" id="PF01546">
    <property type="entry name" value="Peptidase_M20"/>
    <property type="match status" value="1"/>
</dbReference>
<dbReference type="Proteomes" id="UP000326702">
    <property type="component" value="Chromosome"/>
</dbReference>
<dbReference type="Pfam" id="PF07687">
    <property type="entry name" value="M20_dimer"/>
    <property type="match status" value="1"/>
</dbReference>
<feature type="region of interest" description="Disordered" evidence="9">
    <location>
        <begin position="418"/>
        <end position="438"/>
    </location>
</feature>
<dbReference type="KEGG" id="lxl:KDY119_03102"/>
<evidence type="ECO:0000256" key="6">
    <source>
        <dbReference type="ARBA" id="ARBA00023211"/>
    </source>
</evidence>
<dbReference type="NCBIfam" id="TIGR01879">
    <property type="entry name" value="hydantase"/>
    <property type="match status" value="1"/>
</dbReference>
<feature type="binding site" evidence="7">
    <location>
        <position position="133"/>
    </location>
    <ligand>
        <name>Zn(2+)</name>
        <dbReference type="ChEBI" id="CHEBI:29105"/>
        <label>2</label>
    </ligand>
</feature>
<evidence type="ECO:0000256" key="1">
    <source>
        <dbReference type="ARBA" id="ARBA00001936"/>
    </source>
</evidence>
<dbReference type="InterPro" id="IPR011650">
    <property type="entry name" value="Peptidase_M20_dimer"/>
</dbReference>
<feature type="binding site" evidence="7">
    <location>
        <position position="197"/>
    </location>
    <ligand>
        <name>Zn(2+)</name>
        <dbReference type="ChEBI" id="CHEBI:29105"/>
        <label>1</label>
    </ligand>
</feature>
<keyword evidence="12" id="KW-1185">Reference proteome</keyword>
<dbReference type="InterPro" id="IPR036264">
    <property type="entry name" value="Bact_exopeptidase_dim_dom"/>
</dbReference>
<feature type="binding site" evidence="8">
    <location>
        <position position="293"/>
    </location>
    <ligand>
        <name>allantoate</name>
        <dbReference type="ChEBI" id="CHEBI:17536"/>
    </ligand>
</feature>
<dbReference type="Gene3D" id="3.30.70.360">
    <property type="match status" value="1"/>
</dbReference>
<proteinExistence type="inferred from homology"/>
<dbReference type="Gene3D" id="3.40.630.10">
    <property type="entry name" value="Zn peptidases"/>
    <property type="match status" value="1"/>
</dbReference>
<evidence type="ECO:0000256" key="9">
    <source>
        <dbReference type="SAM" id="MobiDB-lite"/>
    </source>
</evidence>
<comment type="cofactor">
    <cofactor evidence="7">
        <name>Zn(2+)</name>
        <dbReference type="ChEBI" id="CHEBI:29105"/>
    </cofactor>
    <text evidence="7">Binds 2 Zn(2+) ions per subunit.</text>
</comment>
<dbReference type="InterPro" id="IPR010158">
    <property type="entry name" value="Amidase_Cbmase"/>
</dbReference>
<feature type="binding site" evidence="8">
    <location>
        <position position="222"/>
    </location>
    <ligand>
        <name>allantoate</name>
        <dbReference type="ChEBI" id="CHEBI:17536"/>
    </ligand>
</feature>
<organism evidence="11 12">
    <name type="scientific">Luteimicrobium xylanilyticum</name>
    <dbReference type="NCBI Taxonomy" id="1133546"/>
    <lineage>
        <taxon>Bacteria</taxon>
        <taxon>Bacillati</taxon>
        <taxon>Actinomycetota</taxon>
        <taxon>Actinomycetes</taxon>
        <taxon>Micrococcales</taxon>
        <taxon>Luteimicrobium</taxon>
    </lineage>
</organism>
<keyword evidence="7" id="KW-0862">Zinc</keyword>
<name>A0A5P9QET8_9MICO</name>
<evidence type="ECO:0000256" key="8">
    <source>
        <dbReference type="PIRSR" id="PIRSR001235-2"/>
    </source>
</evidence>
<feature type="binding site" evidence="7">
    <location>
        <position position="100"/>
    </location>
    <ligand>
        <name>Zn(2+)</name>
        <dbReference type="ChEBI" id="CHEBI:29105"/>
        <label>1</label>
    </ligand>
</feature>
<dbReference type="EMBL" id="CP045529">
    <property type="protein sequence ID" value="QFU99570.1"/>
    <property type="molecule type" value="Genomic_DNA"/>
</dbReference>
<feature type="binding site" evidence="8">
    <location>
        <position position="280"/>
    </location>
    <ligand>
        <name>allantoate</name>
        <dbReference type="ChEBI" id="CHEBI:17536"/>
    </ligand>
</feature>
<evidence type="ECO:0000256" key="5">
    <source>
        <dbReference type="ARBA" id="ARBA00022801"/>
    </source>
</evidence>
<dbReference type="InterPro" id="IPR002933">
    <property type="entry name" value="Peptidase_M20"/>
</dbReference>
<dbReference type="GO" id="GO:0047652">
    <property type="term" value="F:allantoate deiminase activity"/>
    <property type="evidence" value="ECO:0007669"/>
    <property type="project" value="UniProtKB-EC"/>
</dbReference>
<dbReference type="SUPFAM" id="SSF53187">
    <property type="entry name" value="Zn-dependent exopeptidases"/>
    <property type="match status" value="1"/>
</dbReference>
<dbReference type="PIRSF" id="PIRSF001235">
    <property type="entry name" value="Amidase_carbamoylase"/>
    <property type="match status" value="1"/>
</dbReference>